<dbReference type="RefSeq" id="WP_207353856.1">
    <property type="nucleotide sequence ID" value="NZ_CP071503.1"/>
</dbReference>
<dbReference type="Pfam" id="PF04233">
    <property type="entry name" value="Phage_Mu_F"/>
    <property type="match status" value="1"/>
</dbReference>
<sequence>MPQAQYGSVQFSQAIDFFRGKLNLPTAAWDDLWGAMHSRAFVVAGAQQADLLTDLRKSVDAAISDGMSLGEFKKQFKDLVAKHGWDHKGDADWRAQIIYDTNMRQSYNTGRWQQLQQFEYWQYKHGHPKVPREDHLLWHNLVLPRNHVWWQTHFPQNGWGCTCSVRGLTEGQLRRLNLKVSQAPDGSTYEWTNPKTGELLDVPKGIDPGFDYSPGEAALGQQLSDAAMQQWDAIKQDAWQQLTPGSWKTAALPERLPVRPSAIALAERVTDAAALQQQIINTLGGAETVFQSGALSVYANAASLAKQLDVAQSVYVPLLPTLFNQPDEVWASFERHQGTGRVELRWRLLRMVDNGGGQLLLAQVVKGVIESLQVIPATQLNNINKQRYGLLFNAASEE</sequence>
<evidence type="ECO:0000313" key="3">
    <source>
        <dbReference type="EMBL" id="QSX32615.1"/>
    </source>
</evidence>
<dbReference type="Pfam" id="PF18810">
    <property type="entry name" value="PBECR2"/>
    <property type="match status" value="1"/>
</dbReference>
<gene>
    <name evidence="3" type="ORF">JYB87_12735</name>
</gene>
<protein>
    <submittedName>
        <fullName evidence="3">Head morphogenesis protein</fullName>
    </submittedName>
</protein>
<keyword evidence="4" id="KW-1185">Reference proteome</keyword>
<dbReference type="Proteomes" id="UP000662770">
    <property type="component" value="Chromosome"/>
</dbReference>
<evidence type="ECO:0000259" key="1">
    <source>
        <dbReference type="Pfam" id="PF04233"/>
    </source>
</evidence>
<name>A0ABX7QPF5_9GAMM</name>
<feature type="domain" description="Phage head morphogenesis" evidence="1">
    <location>
        <begin position="55"/>
        <end position="165"/>
    </location>
</feature>
<feature type="domain" description="Phage-Barnase-EndoU-ColicinE5/D-RelE like nuclease 2" evidence="2">
    <location>
        <begin position="284"/>
        <end position="392"/>
    </location>
</feature>
<accession>A0ABX7QPF5</accession>
<dbReference type="EMBL" id="CP071503">
    <property type="protein sequence ID" value="QSX32615.1"/>
    <property type="molecule type" value="Genomic_DNA"/>
</dbReference>
<evidence type="ECO:0000259" key="2">
    <source>
        <dbReference type="Pfam" id="PF18810"/>
    </source>
</evidence>
<organism evidence="3 4">
    <name type="scientific">Shewanella avicenniae</name>
    <dbReference type="NCBI Taxonomy" id="2814294"/>
    <lineage>
        <taxon>Bacteria</taxon>
        <taxon>Pseudomonadati</taxon>
        <taxon>Pseudomonadota</taxon>
        <taxon>Gammaproteobacteria</taxon>
        <taxon>Alteromonadales</taxon>
        <taxon>Shewanellaceae</taxon>
        <taxon>Shewanella</taxon>
    </lineage>
</organism>
<dbReference type="InterPro" id="IPR041110">
    <property type="entry name" value="PBECR2"/>
</dbReference>
<dbReference type="InterPro" id="IPR006528">
    <property type="entry name" value="Phage_head_morphogenesis_dom"/>
</dbReference>
<reference evidence="3 4" key="1">
    <citation type="submission" date="2021-03" db="EMBL/GenBank/DDBJ databases">
        <title>Novel species identification of genus Shewanella.</title>
        <authorList>
            <person name="Liu G."/>
            <person name="Zhang Q."/>
        </authorList>
    </citation>
    <scope>NUCLEOTIDE SEQUENCE [LARGE SCALE GENOMIC DNA]</scope>
    <source>
        <strain evidence="3 4">FJAT-51800</strain>
    </source>
</reference>
<proteinExistence type="predicted"/>
<evidence type="ECO:0000313" key="4">
    <source>
        <dbReference type="Proteomes" id="UP000662770"/>
    </source>
</evidence>